<proteinExistence type="predicted"/>
<protein>
    <recommendedName>
        <fullName evidence="3">Yippee domain-containing protein</fullName>
    </recommendedName>
</protein>
<reference evidence="4" key="2">
    <citation type="submission" date="2015-07" db="EMBL/GenBank/DDBJ databases">
        <authorList>
            <person name="Noorani M."/>
        </authorList>
    </citation>
    <scope>NUCLEOTIDE SEQUENCE</scope>
    <source>
        <strain evidence="4">Yugu1</strain>
    </source>
</reference>
<dbReference type="GO" id="GO:0016020">
    <property type="term" value="C:membrane"/>
    <property type="evidence" value="ECO:0007669"/>
    <property type="project" value="UniProtKB-SubCell"/>
</dbReference>
<organism evidence="4">
    <name type="scientific">Setaria italica</name>
    <name type="common">Foxtail millet</name>
    <name type="synonym">Panicum italicum</name>
    <dbReference type="NCBI Taxonomy" id="4555"/>
    <lineage>
        <taxon>Eukaryota</taxon>
        <taxon>Viridiplantae</taxon>
        <taxon>Streptophyta</taxon>
        <taxon>Embryophyta</taxon>
        <taxon>Tracheophyta</taxon>
        <taxon>Spermatophyta</taxon>
        <taxon>Magnoliopsida</taxon>
        <taxon>Liliopsida</taxon>
        <taxon>Poales</taxon>
        <taxon>Poaceae</taxon>
        <taxon>PACMAD clade</taxon>
        <taxon>Panicoideae</taxon>
        <taxon>Panicodae</taxon>
        <taxon>Paniceae</taxon>
        <taxon>Cenchrinae</taxon>
        <taxon>Setaria</taxon>
    </lineage>
</organism>
<dbReference type="InterPro" id="IPR034751">
    <property type="entry name" value="Yippee"/>
</dbReference>
<evidence type="ECO:0000313" key="4">
    <source>
        <dbReference type="EMBL" id="RCV32464.1"/>
    </source>
</evidence>
<dbReference type="PANTHER" id="PTHR45631:SF179">
    <property type="entry name" value="PROTEIN KINASE DOMAIN-CONTAINING PROTEIN"/>
    <property type="match status" value="1"/>
</dbReference>
<dbReference type="EMBL" id="CM003534">
    <property type="protein sequence ID" value="RCV32464.1"/>
    <property type="molecule type" value="Genomic_DNA"/>
</dbReference>
<dbReference type="Pfam" id="PF12819">
    <property type="entry name" value="Malectin_like"/>
    <property type="match status" value="1"/>
</dbReference>
<evidence type="ECO:0000256" key="1">
    <source>
        <dbReference type="ARBA" id="ARBA00004167"/>
    </source>
</evidence>
<dbReference type="PANTHER" id="PTHR45631">
    <property type="entry name" value="OS07G0107800 PROTEIN-RELATED"/>
    <property type="match status" value="1"/>
</dbReference>
<accession>A0A368RQY3</accession>
<keyword evidence="2" id="KW-0732">Signal</keyword>
<dbReference type="OrthoDB" id="1429720at2759"/>
<gene>
    <name evidence="4" type="ORF">SETIT_7G004900v2</name>
</gene>
<dbReference type="PROSITE" id="PS51792">
    <property type="entry name" value="YIPPEE"/>
    <property type="match status" value="1"/>
</dbReference>
<dbReference type="AlphaFoldDB" id="A0A368RQY3"/>
<name>A0A368RQY3_SETIT</name>
<comment type="subcellular location">
    <subcellularLocation>
        <location evidence="1">Membrane</location>
        <topology evidence="1">Single-pass membrane protein</topology>
    </subcellularLocation>
</comment>
<sequence length="264" mass="29542">MEWLLLFAYFFAVNSRVNITLGPNEDREFTTGLHIVNDIYCICCQENIGWRYPWLRLDSAGGGLPTIRVGMLLGDVRAARGDDRLEGRERILIGGKETVPCFISMDYGLPGMVNFVDGATKLSYAPDVAFTDAGLNENISVEYVTPTLAKRYLNVHSFPDGEHNCYTLRSLMAGLKYLLRAEFRYGNYNGLNRPPIFNLYAGVNFWSRVNVLSPDSLERLEAIVVVPDDYVQVCLVNTGSGTLFISALELRPLKSSLYEQANAT</sequence>
<feature type="chain" id="PRO_5016603551" description="Yippee domain-containing protein" evidence="2">
    <location>
        <begin position="16"/>
        <end position="264"/>
    </location>
</feature>
<feature type="domain" description="Yippee" evidence="3">
    <location>
        <begin position="1"/>
        <end position="83"/>
    </location>
</feature>
<evidence type="ECO:0000256" key="2">
    <source>
        <dbReference type="SAM" id="SignalP"/>
    </source>
</evidence>
<feature type="signal peptide" evidence="2">
    <location>
        <begin position="1"/>
        <end position="15"/>
    </location>
</feature>
<reference evidence="4" key="1">
    <citation type="journal article" date="2012" name="Nat. Biotechnol.">
        <title>Reference genome sequence of the model plant Setaria.</title>
        <authorList>
            <person name="Bennetzen J.L."/>
            <person name="Schmutz J."/>
            <person name="Wang H."/>
            <person name="Percifield R."/>
            <person name="Hawkins J."/>
            <person name="Pontaroli A.C."/>
            <person name="Estep M."/>
            <person name="Feng L."/>
            <person name="Vaughn J.N."/>
            <person name="Grimwood J."/>
            <person name="Jenkins J."/>
            <person name="Barry K."/>
            <person name="Lindquist E."/>
            <person name="Hellsten U."/>
            <person name="Deshpande S."/>
            <person name="Wang X."/>
            <person name="Wu X."/>
            <person name="Mitros T."/>
            <person name="Triplett J."/>
            <person name="Yang X."/>
            <person name="Ye C.Y."/>
            <person name="Mauro-Herrera M."/>
            <person name="Wang L."/>
            <person name="Li P."/>
            <person name="Sharma M."/>
            <person name="Sharma R."/>
            <person name="Ronald P.C."/>
            <person name="Panaud O."/>
            <person name="Kellogg E.A."/>
            <person name="Brutnell T.P."/>
            <person name="Doust A.N."/>
            <person name="Tuskan G.A."/>
            <person name="Rokhsar D."/>
            <person name="Devos K.M."/>
        </authorList>
    </citation>
    <scope>NUCLEOTIDE SEQUENCE [LARGE SCALE GENOMIC DNA]</scope>
    <source>
        <strain evidence="4">Yugu1</strain>
    </source>
</reference>
<evidence type="ECO:0000259" key="3">
    <source>
        <dbReference type="PROSITE" id="PS51792"/>
    </source>
</evidence>
<dbReference type="InterPro" id="IPR024788">
    <property type="entry name" value="Malectin-like_Carb-bd_dom"/>
</dbReference>